<protein>
    <recommendedName>
        <fullName evidence="2">RNase H type-1 domain-containing protein</fullName>
    </recommendedName>
</protein>
<reference evidence="3 4" key="1">
    <citation type="journal article" date="2024" name="G3 (Bethesda)">
        <title>Genome assembly of Hibiscus sabdariffa L. provides insights into metabolisms of medicinal natural products.</title>
        <authorList>
            <person name="Kim T."/>
        </authorList>
    </citation>
    <scope>NUCLEOTIDE SEQUENCE [LARGE SCALE GENOMIC DNA]</scope>
    <source>
        <strain evidence="3">TK-2024</strain>
        <tissue evidence="3">Old leaves</tissue>
    </source>
</reference>
<dbReference type="PANTHER" id="PTHR47723:SF19">
    <property type="entry name" value="POLYNUCLEOTIDYL TRANSFERASE, RIBONUCLEASE H-LIKE SUPERFAMILY PROTEIN"/>
    <property type="match status" value="1"/>
</dbReference>
<evidence type="ECO:0000256" key="1">
    <source>
        <dbReference type="SAM" id="SignalP"/>
    </source>
</evidence>
<dbReference type="InterPro" id="IPR053151">
    <property type="entry name" value="RNase_H-like"/>
</dbReference>
<dbReference type="Pfam" id="PF13456">
    <property type="entry name" value="RVT_3"/>
    <property type="match status" value="1"/>
</dbReference>
<keyword evidence="1" id="KW-0732">Signal</keyword>
<dbReference type="InterPro" id="IPR002156">
    <property type="entry name" value="RNaseH_domain"/>
</dbReference>
<dbReference type="InterPro" id="IPR044730">
    <property type="entry name" value="RNase_H-like_dom_plant"/>
</dbReference>
<dbReference type="InterPro" id="IPR012337">
    <property type="entry name" value="RNaseH-like_sf"/>
</dbReference>
<dbReference type="SUPFAM" id="SSF53098">
    <property type="entry name" value="Ribonuclease H-like"/>
    <property type="match status" value="1"/>
</dbReference>
<comment type="caution">
    <text evidence="3">The sequence shown here is derived from an EMBL/GenBank/DDBJ whole genome shotgun (WGS) entry which is preliminary data.</text>
</comment>
<name>A0ABR2REE2_9ROSI</name>
<feature type="domain" description="RNase H type-1" evidence="2">
    <location>
        <begin position="277"/>
        <end position="396"/>
    </location>
</feature>
<dbReference type="PANTHER" id="PTHR47723">
    <property type="entry name" value="OS05G0353850 PROTEIN"/>
    <property type="match status" value="1"/>
</dbReference>
<dbReference type="CDD" id="cd06222">
    <property type="entry name" value="RNase_H_like"/>
    <property type="match status" value="1"/>
</dbReference>
<dbReference type="EMBL" id="JBBPBN010000023">
    <property type="protein sequence ID" value="KAK9011308.1"/>
    <property type="molecule type" value="Genomic_DNA"/>
</dbReference>
<accession>A0ABR2REE2</accession>
<dbReference type="Gene3D" id="3.30.420.10">
    <property type="entry name" value="Ribonuclease H-like superfamily/Ribonuclease H"/>
    <property type="match status" value="1"/>
</dbReference>
<organism evidence="3 4">
    <name type="scientific">Hibiscus sabdariffa</name>
    <name type="common">roselle</name>
    <dbReference type="NCBI Taxonomy" id="183260"/>
    <lineage>
        <taxon>Eukaryota</taxon>
        <taxon>Viridiplantae</taxon>
        <taxon>Streptophyta</taxon>
        <taxon>Embryophyta</taxon>
        <taxon>Tracheophyta</taxon>
        <taxon>Spermatophyta</taxon>
        <taxon>Magnoliopsida</taxon>
        <taxon>eudicotyledons</taxon>
        <taxon>Gunneridae</taxon>
        <taxon>Pentapetalae</taxon>
        <taxon>rosids</taxon>
        <taxon>malvids</taxon>
        <taxon>Malvales</taxon>
        <taxon>Malvaceae</taxon>
        <taxon>Malvoideae</taxon>
        <taxon>Hibiscus</taxon>
    </lineage>
</organism>
<dbReference type="Proteomes" id="UP001396334">
    <property type="component" value="Unassembled WGS sequence"/>
</dbReference>
<feature type="chain" id="PRO_5045600835" description="RNase H type-1 domain-containing protein" evidence="1">
    <location>
        <begin position="23"/>
        <end position="423"/>
    </location>
</feature>
<evidence type="ECO:0000313" key="4">
    <source>
        <dbReference type="Proteomes" id="UP001396334"/>
    </source>
</evidence>
<evidence type="ECO:0000259" key="2">
    <source>
        <dbReference type="Pfam" id="PF13456"/>
    </source>
</evidence>
<proteinExistence type="predicted"/>
<feature type="signal peptide" evidence="1">
    <location>
        <begin position="1"/>
        <end position="22"/>
    </location>
</feature>
<gene>
    <name evidence="3" type="ORF">V6N11_044160</name>
</gene>
<sequence>MTNVNTAFMQKLSFLLLTDTAALWVQLLRQKYRVTAVCPSSIERSNCSPLWRALSKGWSRFLPNIAWSIGNGHSIDIFHDIWISAIGPLHHHLIDHTAIYRGLSFADLLTEEGTWDIQRLSDLFPGWIVLHILAIKCPNSIDGNDQCVWRWTPKQNFELQSAYCVLSGSLCSAETALHALRDCPAVRTLWLCILPAPLVHSFFSLNLQDWLSCSLSSVFLHPRWKIPWQFLFVSLIWQIWKRRIDVVFHNPCLSDSALINRIWNPRASLGSGWTYLNVDGAVSVPSHESRIGGLIRSSAGEWIVGFAKAIGRSDVLQAELWAIFEGMSLAWEYGFDRLLIHSDSKQAVELVNSTTAVSSGLSLVRAIYRLRQLHWNTEVIWVSRDENHHADALAKLVSLSDFSLQIYDTPPLELALLMCIDGL</sequence>
<dbReference type="InterPro" id="IPR036397">
    <property type="entry name" value="RNaseH_sf"/>
</dbReference>
<keyword evidence="4" id="KW-1185">Reference proteome</keyword>
<evidence type="ECO:0000313" key="3">
    <source>
        <dbReference type="EMBL" id="KAK9011308.1"/>
    </source>
</evidence>